<dbReference type="PANTHER" id="PTHR39209:SF2">
    <property type="entry name" value="CYTOPLASMIC PROTEIN"/>
    <property type="match status" value="1"/>
</dbReference>
<reference evidence="2" key="2">
    <citation type="journal article" date="2021" name="Microbiome">
        <title>Successional dynamics and alternative stable states in a saline activated sludge microbial community over 9 years.</title>
        <authorList>
            <person name="Wang Y."/>
            <person name="Ye J."/>
            <person name="Ju F."/>
            <person name="Liu L."/>
            <person name="Boyd J.A."/>
            <person name="Deng Y."/>
            <person name="Parks D.H."/>
            <person name="Jiang X."/>
            <person name="Yin X."/>
            <person name="Woodcroft B.J."/>
            <person name="Tyson G.W."/>
            <person name="Hugenholtz P."/>
            <person name="Polz M.F."/>
            <person name="Zhang T."/>
        </authorList>
    </citation>
    <scope>NUCLEOTIDE SEQUENCE</scope>
    <source>
        <strain evidence="2">HKST-UBA02</strain>
    </source>
</reference>
<evidence type="ECO:0000313" key="2">
    <source>
        <dbReference type="EMBL" id="MCA9755712.1"/>
    </source>
</evidence>
<reference evidence="2" key="1">
    <citation type="submission" date="2020-04" db="EMBL/GenBank/DDBJ databases">
        <authorList>
            <person name="Zhang T."/>
        </authorList>
    </citation>
    <scope>NUCLEOTIDE SEQUENCE</scope>
    <source>
        <strain evidence="2">HKST-UBA02</strain>
    </source>
</reference>
<gene>
    <name evidence="2" type="ORF">KDA27_07920</name>
</gene>
<dbReference type="Proteomes" id="UP000739538">
    <property type="component" value="Unassembled WGS sequence"/>
</dbReference>
<sequence length="223" mass="24237">MTGSPIAIDNTLPDRVRLAAFEVRGIEVRERSDELLSAVETEMDRLRGLYPDPPSAAEWTEPARRLYRALGIDPSRRRPSSEALLRRVLQGKGLYTVNTAVDAANLASLRIALPVGLYDREAIVANESGVVLRLGRTGESYDGIRKDPIHVEDRPTLADETGAFGNPSSDSARTQVGLETKTILFVVYAPADTTEDALRERGLIASDTMVRFVGGSGTQVCLA</sequence>
<feature type="domain" description="B3/B4 tRNA-binding" evidence="1">
    <location>
        <begin position="63"/>
        <end position="214"/>
    </location>
</feature>
<evidence type="ECO:0000313" key="3">
    <source>
        <dbReference type="Proteomes" id="UP000739538"/>
    </source>
</evidence>
<proteinExistence type="predicted"/>
<organism evidence="2 3">
    <name type="scientific">Eiseniibacteriota bacterium</name>
    <dbReference type="NCBI Taxonomy" id="2212470"/>
    <lineage>
        <taxon>Bacteria</taxon>
        <taxon>Candidatus Eiseniibacteriota</taxon>
    </lineage>
</organism>
<evidence type="ECO:0000259" key="1">
    <source>
        <dbReference type="SMART" id="SM00873"/>
    </source>
</evidence>
<dbReference type="PANTHER" id="PTHR39209">
    <property type="match status" value="1"/>
</dbReference>
<name>A0A956NBG1_UNCEI</name>
<protein>
    <recommendedName>
        <fullName evidence="1">B3/B4 tRNA-binding domain-containing protein</fullName>
    </recommendedName>
</protein>
<accession>A0A956NBG1</accession>
<dbReference type="EMBL" id="JAGQHS010000030">
    <property type="protein sequence ID" value="MCA9755712.1"/>
    <property type="molecule type" value="Genomic_DNA"/>
</dbReference>
<comment type="caution">
    <text evidence="2">The sequence shown here is derived from an EMBL/GenBank/DDBJ whole genome shotgun (WGS) entry which is preliminary data.</text>
</comment>
<dbReference type="SMART" id="SM00873">
    <property type="entry name" value="B3_4"/>
    <property type="match status" value="1"/>
</dbReference>
<dbReference type="AlphaFoldDB" id="A0A956NBG1"/>
<dbReference type="GO" id="GO:0004826">
    <property type="term" value="F:phenylalanine-tRNA ligase activity"/>
    <property type="evidence" value="ECO:0007669"/>
    <property type="project" value="InterPro"/>
</dbReference>
<dbReference type="InterPro" id="IPR020825">
    <property type="entry name" value="Phe-tRNA_synthase-like_B3/B4"/>
</dbReference>
<dbReference type="SUPFAM" id="SSF56037">
    <property type="entry name" value="PheT/TilS domain"/>
    <property type="match status" value="1"/>
</dbReference>
<dbReference type="GO" id="GO:0003723">
    <property type="term" value="F:RNA binding"/>
    <property type="evidence" value="ECO:0007669"/>
    <property type="project" value="InterPro"/>
</dbReference>
<dbReference type="Pfam" id="PF03483">
    <property type="entry name" value="B3_4"/>
    <property type="match status" value="1"/>
</dbReference>
<dbReference type="Gene3D" id="3.50.40.10">
    <property type="entry name" value="Phenylalanyl-trna Synthetase, Chain B, domain 3"/>
    <property type="match status" value="1"/>
</dbReference>
<dbReference type="InterPro" id="IPR005146">
    <property type="entry name" value="B3/B4_tRNA-bd"/>
</dbReference>